<dbReference type="PROSITE" id="PS01081">
    <property type="entry name" value="HTH_TETR_1"/>
    <property type="match status" value="1"/>
</dbReference>
<dbReference type="GO" id="GO:0000976">
    <property type="term" value="F:transcription cis-regulatory region binding"/>
    <property type="evidence" value="ECO:0007669"/>
    <property type="project" value="TreeGrafter"/>
</dbReference>
<feature type="domain" description="HTH tetR-type" evidence="4">
    <location>
        <begin position="24"/>
        <end position="84"/>
    </location>
</feature>
<gene>
    <name evidence="5" type="ORF">GCM10011354_23150</name>
</gene>
<dbReference type="RefSeq" id="WP_229730606.1">
    <property type="nucleotide sequence ID" value="NZ_BMHA01000008.1"/>
</dbReference>
<feature type="DNA-binding region" description="H-T-H motif" evidence="2">
    <location>
        <begin position="47"/>
        <end position="66"/>
    </location>
</feature>
<dbReference type="InterPro" id="IPR001647">
    <property type="entry name" value="HTH_TetR"/>
</dbReference>
<dbReference type="InterPro" id="IPR009057">
    <property type="entry name" value="Homeodomain-like_sf"/>
</dbReference>
<name>A0A8J3AB43_9ACTN</name>
<dbReference type="InterPro" id="IPR023772">
    <property type="entry name" value="DNA-bd_HTH_TetR-type_CS"/>
</dbReference>
<dbReference type="Pfam" id="PF00440">
    <property type="entry name" value="TetR_N"/>
    <property type="match status" value="1"/>
</dbReference>
<sequence>MTSTHDESPVPPADAVSDGPRRRRDRREDLLAAAARCFVANGIRRTTMEDVAQQARAGKATLYRHFANKDALIDALLEREADRLDRRLRAAVDDHDDAPGRIEAAFVAGVTFFVTHPVMTRGRDEEPGILLPRITANGGPLVGRGLELFTDLLACGVASGELRRVDPPAGAEVIMRLMLSYFSIPPLHVRVDDEDEARAFAHALVAGGFRAR</sequence>
<evidence type="ECO:0000313" key="6">
    <source>
        <dbReference type="Proteomes" id="UP000650511"/>
    </source>
</evidence>
<reference evidence="5" key="2">
    <citation type="submission" date="2020-09" db="EMBL/GenBank/DDBJ databases">
        <authorList>
            <person name="Sun Q."/>
            <person name="Zhou Y."/>
        </authorList>
    </citation>
    <scope>NUCLEOTIDE SEQUENCE</scope>
    <source>
        <strain evidence="5">CGMCC 1.14988</strain>
    </source>
</reference>
<keyword evidence="1 2" id="KW-0238">DNA-binding</keyword>
<dbReference type="AlphaFoldDB" id="A0A8J3AB43"/>
<organism evidence="5 6">
    <name type="scientific">Egicoccus halophilus</name>
    <dbReference type="NCBI Taxonomy" id="1670830"/>
    <lineage>
        <taxon>Bacteria</taxon>
        <taxon>Bacillati</taxon>
        <taxon>Actinomycetota</taxon>
        <taxon>Nitriliruptoria</taxon>
        <taxon>Egicoccales</taxon>
        <taxon>Egicoccaceae</taxon>
        <taxon>Egicoccus</taxon>
    </lineage>
</organism>
<dbReference type="Proteomes" id="UP000650511">
    <property type="component" value="Unassembled WGS sequence"/>
</dbReference>
<protein>
    <submittedName>
        <fullName evidence="5">TetR family transcriptional regulator</fullName>
    </submittedName>
</protein>
<comment type="caution">
    <text evidence="5">The sequence shown here is derived from an EMBL/GenBank/DDBJ whole genome shotgun (WGS) entry which is preliminary data.</text>
</comment>
<dbReference type="Gene3D" id="1.10.357.10">
    <property type="entry name" value="Tetracycline Repressor, domain 2"/>
    <property type="match status" value="1"/>
</dbReference>
<dbReference type="PANTHER" id="PTHR30055:SF153">
    <property type="entry name" value="HTH-TYPE TRANSCRIPTIONAL REPRESSOR RV3405C"/>
    <property type="match status" value="1"/>
</dbReference>
<proteinExistence type="predicted"/>
<evidence type="ECO:0000259" key="4">
    <source>
        <dbReference type="PROSITE" id="PS50977"/>
    </source>
</evidence>
<dbReference type="PRINTS" id="PR00455">
    <property type="entry name" value="HTHTETR"/>
</dbReference>
<accession>A0A8J3AB43</accession>
<evidence type="ECO:0000256" key="3">
    <source>
        <dbReference type="SAM" id="MobiDB-lite"/>
    </source>
</evidence>
<dbReference type="EMBL" id="BMHA01000008">
    <property type="protein sequence ID" value="GGI07251.1"/>
    <property type="molecule type" value="Genomic_DNA"/>
</dbReference>
<reference evidence="5" key="1">
    <citation type="journal article" date="2014" name="Int. J. Syst. Evol. Microbiol.">
        <title>Complete genome sequence of Corynebacterium casei LMG S-19264T (=DSM 44701T), isolated from a smear-ripened cheese.</title>
        <authorList>
            <consortium name="US DOE Joint Genome Institute (JGI-PGF)"/>
            <person name="Walter F."/>
            <person name="Albersmeier A."/>
            <person name="Kalinowski J."/>
            <person name="Ruckert C."/>
        </authorList>
    </citation>
    <scope>NUCLEOTIDE SEQUENCE</scope>
    <source>
        <strain evidence="5">CGMCC 1.14988</strain>
    </source>
</reference>
<dbReference type="SUPFAM" id="SSF46689">
    <property type="entry name" value="Homeodomain-like"/>
    <property type="match status" value="1"/>
</dbReference>
<evidence type="ECO:0000256" key="1">
    <source>
        <dbReference type="ARBA" id="ARBA00023125"/>
    </source>
</evidence>
<dbReference type="GO" id="GO:0003700">
    <property type="term" value="F:DNA-binding transcription factor activity"/>
    <property type="evidence" value="ECO:0007669"/>
    <property type="project" value="TreeGrafter"/>
</dbReference>
<evidence type="ECO:0000256" key="2">
    <source>
        <dbReference type="PROSITE-ProRule" id="PRU00335"/>
    </source>
</evidence>
<evidence type="ECO:0000313" key="5">
    <source>
        <dbReference type="EMBL" id="GGI07251.1"/>
    </source>
</evidence>
<dbReference type="PROSITE" id="PS50977">
    <property type="entry name" value="HTH_TETR_2"/>
    <property type="match status" value="1"/>
</dbReference>
<dbReference type="PANTHER" id="PTHR30055">
    <property type="entry name" value="HTH-TYPE TRANSCRIPTIONAL REGULATOR RUTR"/>
    <property type="match status" value="1"/>
</dbReference>
<dbReference type="InterPro" id="IPR050109">
    <property type="entry name" value="HTH-type_TetR-like_transc_reg"/>
</dbReference>
<dbReference type="Gene3D" id="1.10.10.60">
    <property type="entry name" value="Homeodomain-like"/>
    <property type="match status" value="1"/>
</dbReference>
<keyword evidence="6" id="KW-1185">Reference proteome</keyword>
<feature type="region of interest" description="Disordered" evidence="3">
    <location>
        <begin position="1"/>
        <end position="25"/>
    </location>
</feature>